<sequence length="81" mass="8820">MGAVTSTLSGVPAARASRRPPPPPLPPSSTPLEYTLRALEWQQICQNHGPSSPEFKTFAHRAYTLAALERLHLETLSKVAD</sequence>
<keyword evidence="3" id="KW-1185">Reference proteome</keyword>
<evidence type="ECO:0000313" key="3">
    <source>
        <dbReference type="Proteomes" id="UP001341245"/>
    </source>
</evidence>
<reference evidence="2 3" key="1">
    <citation type="submission" date="2023-11" db="EMBL/GenBank/DDBJ databases">
        <title>Draft genome sequence and annotation of the polyextremotolerant black yeast-like fungus Aureobasidium pullulans NRRL 62042.</title>
        <authorList>
            <person name="Dielentheis-Frenken M.R.E."/>
            <person name="Wibberg D."/>
            <person name="Blank L.M."/>
            <person name="Tiso T."/>
        </authorList>
    </citation>
    <scope>NUCLEOTIDE SEQUENCE [LARGE SCALE GENOMIC DNA]</scope>
    <source>
        <strain evidence="2 3">NRRL 62042</strain>
    </source>
</reference>
<evidence type="ECO:0000256" key="1">
    <source>
        <dbReference type="SAM" id="MobiDB-lite"/>
    </source>
</evidence>
<comment type="caution">
    <text evidence="2">The sequence shown here is derived from an EMBL/GenBank/DDBJ whole genome shotgun (WGS) entry which is preliminary data.</text>
</comment>
<proteinExistence type="predicted"/>
<name>A0ABR0TB83_AURPU</name>
<gene>
    <name evidence="2" type="ORF">QM012_002602</name>
</gene>
<dbReference type="Proteomes" id="UP001341245">
    <property type="component" value="Unassembled WGS sequence"/>
</dbReference>
<feature type="compositionally biased region" description="Pro residues" evidence="1">
    <location>
        <begin position="19"/>
        <end position="29"/>
    </location>
</feature>
<dbReference type="EMBL" id="JASGXD010000014">
    <property type="protein sequence ID" value="KAK6001271.1"/>
    <property type="molecule type" value="Genomic_DNA"/>
</dbReference>
<evidence type="ECO:0000313" key="2">
    <source>
        <dbReference type="EMBL" id="KAK6001271.1"/>
    </source>
</evidence>
<feature type="region of interest" description="Disordered" evidence="1">
    <location>
        <begin position="1"/>
        <end position="30"/>
    </location>
</feature>
<organism evidence="2 3">
    <name type="scientific">Aureobasidium pullulans</name>
    <name type="common">Black yeast</name>
    <name type="synonym">Pullularia pullulans</name>
    <dbReference type="NCBI Taxonomy" id="5580"/>
    <lineage>
        <taxon>Eukaryota</taxon>
        <taxon>Fungi</taxon>
        <taxon>Dikarya</taxon>
        <taxon>Ascomycota</taxon>
        <taxon>Pezizomycotina</taxon>
        <taxon>Dothideomycetes</taxon>
        <taxon>Dothideomycetidae</taxon>
        <taxon>Dothideales</taxon>
        <taxon>Saccotheciaceae</taxon>
        <taxon>Aureobasidium</taxon>
    </lineage>
</organism>
<accession>A0ABR0TB83</accession>
<protein>
    <submittedName>
        <fullName evidence="2">Uncharacterized protein</fullName>
    </submittedName>
</protein>